<evidence type="ECO:0000256" key="7">
    <source>
        <dbReference type="ARBA" id="ARBA00023180"/>
    </source>
</evidence>
<dbReference type="SUPFAM" id="SSF53474">
    <property type="entry name" value="alpha/beta-Hydrolases"/>
    <property type="match status" value="1"/>
</dbReference>
<evidence type="ECO:0000256" key="3">
    <source>
        <dbReference type="ARBA" id="ARBA00014212"/>
    </source>
</evidence>
<sequence>MERRHLQGYPLISNLQLTYPYHTTMRSIALLATLATSALSIALPQSSEDVQLPLVIWHGLGDDFQREGLASVAELAEATNPGTYVHLIHLADDGSGDRSATFFGNVTQQIEIVCEQLAADPILSTAPAINALGFSQGGQFLRGYIERCNTPPVHNLVTFGSQHNGISEFESCKYNDWICNGAEALLRSGRWTNFAQSRVVPAQYFRDPRELDQYLAYSNFLADINNEREEKNETYKKNLASLNKFAMFMFEEDTVAVPKESALFAEVNATTGEVTRLQDREIYQADWLGLKQLDKAGRLDFKTTPGQHMHLSEEVLQDAFKEYFAPLEDKWHMSGLVVQRDS</sequence>
<gene>
    <name evidence="9" type="ORF">PSALAMII_LOCUS3112</name>
</gene>
<keyword evidence="7" id="KW-0325">Glycoprotein</keyword>
<evidence type="ECO:0000256" key="2">
    <source>
        <dbReference type="ARBA" id="ARBA00012423"/>
    </source>
</evidence>
<dbReference type="PRINTS" id="PR00414">
    <property type="entry name" value="PPTHIESTRASE"/>
</dbReference>
<dbReference type="PANTHER" id="PTHR11247:SF8">
    <property type="entry name" value="PALMITOYL-PROTEIN THIOESTERASE 1"/>
    <property type="match status" value="1"/>
</dbReference>
<dbReference type="GO" id="GO:0072330">
    <property type="term" value="P:monocarboxylic acid biosynthetic process"/>
    <property type="evidence" value="ECO:0007669"/>
    <property type="project" value="UniProtKB-ARBA"/>
</dbReference>
<dbReference type="AlphaFoldDB" id="A0A9W4IS74"/>
<comment type="similarity">
    <text evidence="1">Belongs to the palmitoyl-protein thioesterase family.</text>
</comment>
<evidence type="ECO:0000256" key="6">
    <source>
        <dbReference type="ARBA" id="ARBA00023157"/>
    </source>
</evidence>
<dbReference type="PANTHER" id="PTHR11247">
    <property type="entry name" value="PALMITOYL-PROTEIN THIOESTERASE/DOLICHYLDIPHOSPHATASE 1"/>
    <property type="match status" value="1"/>
</dbReference>
<name>A0A9W4IS74_9EURO</name>
<dbReference type="Proteomes" id="UP001152592">
    <property type="component" value="Unassembled WGS sequence"/>
</dbReference>
<dbReference type="InterPro" id="IPR002472">
    <property type="entry name" value="Palm_thioest"/>
</dbReference>
<protein>
    <recommendedName>
        <fullName evidence="3">Palmitoyl-protein thioesterase 1</fullName>
        <ecNumber evidence="2">3.1.2.22</ecNumber>
    </recommendedName>
    <alternativeName>
        <fullName evidence="8">Palmitoyl-protein hydrolase 1</fullName>
    </alternativeName>
</protein>
<evidence type="ECO:0000313" key="9">
    <source>
        <dbReference type="EMBL" id="CAG8352340.1"/>
    </source>
</evidence>
<dbReference type="OrthoDB" id="440160at2759"/>
<dbReference type="Pfam" id="PF02089">
    <property type="entry name" value="Palm_thioest"/>
    <property type="match status" value="1"/>
</dbReference>
<dbReference type="GO" id="GO:0008474">
    <property type="term" value="F:palmitoyl-(protein) hydrolase activity"/>
    <property type="evidence" value="ECO:0007669"/>
    <property type="project" value="UniProtKB-EC"/>
</dbReference>
<evidence type="ECO:0000256" key="8">
    <source>
        <dbReference type="ARBA" id="ARBA00031934"/>
    </source>
</evidence>
<dbReference type="FunFam" id="3.40.50.1820:FF:000107">
    <property type="entry name" value="Palmitoyl-protein thioesterase 1"/>
    <property type="match status" value="1"/>
</dbReference>
<dbReference type="EC" id="3.1.2.22" evidence="2"/>
<proteinExistence type="inferred from homology"/>
<evidence type="ECO:0000256" key="1">
    <source>
        <dbReference type="ARBA" id="ARBA00010758"/>
    </source>
</evidence>
<evidence type="ECO:0000256" key="5">
    <source>
        <dbReference type="ARBA" id="ARBA00022801"/>
    </source>
</evidence>
<keyword evidence="6" id="KW-1015">Disulfide bond</keyword>
<organism evidence="9 10">
    <name type="scientific">Penicillium salamii</name>
    <dbReference type="NCBI Taxonomy" id="1612424"/>
    <lineage>
        <taxon>Eukaryota</taxon>
        <taxon>Fungi</taxon>
        <taxon>Dikarya</taxon>
        <taxon>Ascomycota</taxon>
        <taxon>Pezizomycotina</taxon>
        <taxon>Eurotiomycetes</taxon>
        <taxon>Eurotiomycetidae</taxon>
        <taxon>Eurotiales</taxon>
        <taxon>Aspergillaceae</taxon>
        <taxon>Penicillium</taxon>
    </lineage>
</organism>
<comment type="caution">
    <text evidence="9">The sequence shown here is derived from an EMBL/GenBank/DDBJ whole genome shotgun (WGS) entry which is preliminary data.</text>
</comment>
<evidence type="ECO:0000313" key="10">
    <source>
        <dbReference type="Proteomes" id="UP001152592"/>
    </source>
</evidence>
<dbReference type="Gene3D" id="3.40.50.1820">
    <property type="entry name" value="alpha/beta hydrolase"/>
    <property type="match status" value="1"/>
</dbReference>
<dbReference type="InterPro" id="IPR029058">
    <property type="entry name" value="AB_hydrolase_fold"/>
</dbReference>
<keyword evidence="5" id="KW-0378">Hydrolase</keyword>
<evidence type="ECO:0000256" key="4">
    <source>
        <dbReference type="ARBA" id="ARBA00022729"/>
    </source>
</evidence>
<reference evidence="9" key="1">
    <citation type="submission" date="2021-07" db="EMBL/GenBank/DDBJ databases">
        <authorList>
            <person name="Branca A.L. A."/>
        </authorList>
    </citation>
    <scope>NUCLEOTIDE SEQUENCE</scope>
</reference>
<keyword evidence="4" id="KW-0732">Signal</keyword>
<dbReference type="GO" id="GO:0017000">
    <property type="term" value="P:antibiotic biosynthetic process"/>
    <property type="evidence" value="ECO:0007669"/>
    <property type="project" value="UniProtKB-ARBA"/>
</dbReference>
<accession>A0A9W4IS74</accession>
<dbReference type="EMBL" id="CAJVPD010000133">
    <property type="protein sequence ID" value="CAG8352340.1"/>
    <property type="molecule type" value="Genomic_DNA"/>
</dbReference>